<proteinExistence type="predicted"/>
<dbReference type="Proteomes" id="UP000236488">
    <property type="component" value="Unassembled WGS sequence"/>
</dbReference>
<evidence type="ECO:0000313" key="1">
    <source>
        <dbReference type="EMBL" id="PNV65791.1"/>
    </source>
</evidence>
<gene>
    <name evidence="1" type="ORF">C2L80_04810</name>
</gene>
<reference evidence="1 2" key="1">
    <citation type="journal article" date="2018" name="Int. J. Syst. Evol. Microbiol.">
        <title>Rubneribacter badeniensis gen. nov., sp. nov. and Enteroscipio rubneri gen. nov., sp. nov., new members of the Eggerthellaceae isolated from human faeces.</title>
        <authorList>
            <person name="Danylec N."/>
            <person name="Gobl A."/>
            <person name="Stoll D.A."/>
            <person name="Hetzer B."/>
            <person name="Kulling S.E."/>
            <person name="Huch M."/>
        </authorList>
    </citation>
    <scope>NUCLEOTIDE SEQUENCE [LARGE SCALE GENOMIC DNA]</scope>
    <source>
        <strain evidence="1 2">ResAG-85</strain>
    </source>
</reference>
<protein>
    <submittedName>
        <fullName evidence="1">Uncharacterized protein</fullName>
    </submittedName>
</protein>
<dbReference type="EMBL" id="PPEL01000017">
    <property type="protein sequence ID" value="PNV65791.1"/>
    <property type="molecule type" value="Genomic_DNA"/>
</dbReference>
<name>A0A2K2U658_9ACTN</name>
<evidence type="ECO:0000313" key="2">
    <source>
        <dbReference type="Proteomes" id="UP000236488"/>
    </source>
</evidence>
<keyword evidence="2" id="KW-1185">Reference proteome</keyword>
<accession>A0A2K2U658</accession>
<dbReference type="AlphaFoldDB" id="A0A2K2U658"/>
<comment type="caution">
    <text evidence="1">The sequence shown here is derived from an EMBL/GenBank/DDBJ whole genome shotgun (WGS) entry which is preliminary data.</text>
</comment>
<dbReference type="RefSeq" id="WP_087197017.1">
    <property type="nucleotide sequence ID" value="NZ_PPEL01000017.1"/>
</dbReference>
<organism evidence="1 2">
    <name type="scientific">Rubneribacter badeniensis</name>
    <dbReference type="NCBI Taxonomy" id="2070688"/>
    <lineage>
        <taxon>Bacteria</taxon>
        <taxon>Bacillati</taxon>
        <taxon>Actinomycetota</taxon>
        <taxon>Coriobacteriia</taxon>
        <taxon>Eggerthellales</taxon>
        <taxon>Eggerthellaceae</taxon>
        <taxon>Rubneribacter</taxon>
    </lineage>
</organism>
<sequence>MNRGVGAATAFARLYHRWFDDPLALADESARQAHAVVGEQVADVLALWDERARSWLPGTPTVLRLEACDLAAFAMRAPHIALLFGTVDTAAPTAALGCALHWECFRPCSYAIDHTVVDIELETDEKGLLVGAQVALDDGGRIALGGHAVRALPCAV</sequence>